<dbReference type="PANTHER" id="PTHR48098">
    <property type="entry name" value="ENTEROCHELIN ESTERASE-RELATED"/>
    <property type="match status" value="1"/>
</dbReference>
<sequence>MTHKNISALMALFAFAFLFSGVASAQQTVVGKPAVTNINPDGFPRILDNLSVVFKIKAPDAKKMQIDLGKLYDMTKDDQGFWTVTTAPQVPGFHYYSLVIDGVKVVDPASETFYGTGRMSSAIDIPEKGVDFYDVKDVPHGALSSKYYFSKVTNSWRRLFVYTPAGYDVNTKLKYPVVYIQHGGGEDERGWAVQGKTDIILDNLIAEGKAKPMIVVISNGNVSASGGYTSSAMAAFKEEITNNVVPFIDKNFRTLADVKNRALCGLSMGGGQAFYAGLGSLDCFASVGVFSSGIFGGIANPTGKVFDADKEIPGLLTKAQQFNQKLKLFYVSVGEQDPRFEFTQKEVKKFQNSGLKVQFASFPGDHEWQVWRKSLHDFASRVFK</sequence>
<proteinExistence type="predicted"/>
<name>E4T4Z2_PALPW</name>
<dbReference type="EMBL" id="CP002345">
    <property type="protein sequence ID" value="ADQ79786.1"/>
    <property type="molecule type" value="Genomic_DNA"/>
</dbReference>
<reference evidence="2 3" key="2">
    <citation type="journal article" date="2011" name="Stand. Genomic Sci.">
        <title>Complete genome sequence of Paludibacter propionicigenes type strain (WB4).</title>
        <authorList>
            <person name="Gronow S."/>
            <person name="Munk C."/>
            <person name="Lapidus A."/>
            <person name="Nolan M."/>
            <person name="Lucas S."/>
            <person name="Hammon N."/>
            <person name="Deshpande S."/>
            <person name="Cheng J.F."/>
            <person name="Tapia R."/>
            <person name="Han C."/>
            <person name="Goodwin L."/>
            <person name="Pitluck S."/>
            <person name="Liolios K."/>
            <person name="Ivanova N."/>
            <person name="Mavromatis K."/>
            <person name="Mikhailova N."/>
            <person name="Pati A."/>
            <person name="Chen A."/>
            <person name="Palaniappan K."/>
            <person name="Land M."/>
            <person name="Hauser L."/>
            <person name="Chang Y.J."/>
            <person name="Jeffries C.D."/>
            <person name="Brambilla E."/>
            <person name="Rohde M."/>
            <person name="Goker M."/>
            <person name="Detter J.C."/>
            <person name="Woyke T."/>
            <person name="Bristow J."/>
            <person name="Eisen J.A."/>
            <person name="Markowitz V."/>
            <person name="Hugenholtz P."/>
            <person name="Kyrpides N.C."/>
            <person name="Klenk H.P."/>
        </authorList>
    </citation>
    <scope>NUCLEOTIDE SEQUENCE [LARGE SCALE GENOMIC DNA]</scope>
    <source>
        <strain evidence="3">DSM 17365 / JCM 13257 / WB4</strain>
    </source>
</reference>
<feature type="signal peptide" evidence="1">
    <location>
        <begin position="1"/>
        <end position="25"/>
    </location>
</feature>
<keyword evidence="1" id="KW-0732">Signal</keyword>
<dbReference type="STRING" id="694427.Palpr_1645"/>
<dbReference type="InterPro" id="IPR050583">
    <property type="entry name" value="Mycobacterial_A85_antigen"/>
</dbReference>
<feature type="chain" id="PRO_5003189420" evidence="1">
    <location>
        <begin position="26"/>
        <end position="384"/>
    </location>
</feature>
<keyword evidence="3" id="KW-1185">Reference proteome</keyword>
<dbReference type="Proteomes" id="UP000008718">
    <property type="component" value="Chromosome"/>
</dbReference>
<dbReference type="SUPFAM" id="SSF81296">
    <property type="entry name" value="E set domains"/>
    <property type="match status" value="1"/>
</dbReference>
<dbReference type="RefSeq" id="WP_013445155.1">
    <property type="nucleotide sequence ID" value="NC_014734.1"/>
</dbReference>
<dbReference type="OrthoDB" id="9803578at2"/>
<dbReference type="InterPro" id="IPR013783">
    <property type="entry name" value="Ig-like_fold"/>
</dbReference>
<dbReference type="HOGENOM" id="CLU_037618_2_1_10"/>
<gene>
    <name evidence="2" type="ordered locus">Palpr_1645</name>
</gene>
<dbReference type="CDD" id="cd02858">
    <property type="entry name" value="E_set_Esterase_N"/>
    <property type="match status" value="1"/>
</dbReference>
<evidence type="ECO:0000313" key="2">
    <source>
        <dbReference type="EMBL" id="ADQ79786.1"/>
    </source>
</evidence>
<dbReference type="GO" id="GO:0016747">
    <property type="term" value="F:acyltransferase activity, transferring groups other than amino-acyl groups"/>
    <property type="evidence" value="ECO:0007669"/>
    <property type="project" value="TreeGrafter"/>
</dbReference>
<dbReference type="InterPro" id="IPR014756">
    <property type="entry name" value="Ig_E-set"/>
</dbReference>
<accession>E4T4Z2</accession>
<dbReference type="AlphaFoldDB" id="E4T4Z2"/>
<evidence type="ECO:0000313" key="3">
    <source>
        <dbReference type="Proteomes" id="UP000008718"/>
    </source>
</evidence>
<dbReference type="SUPFAM" id="SSF53474">
    <property type="entry name" value="alpha/beta-Hydrolases"/>
    <property type="match status" value="1"/>
</dbReference>
<dbReference type="PANTHER" id="PTHR48098:SF1">
    <property type="entry name" value="DIACYLGLYCEROL ACYLTRANSFERASE_MYCOLYLTRANSFERASE AG85A"/>
    <property type="match status" value="1"/>
</dbReference>
<reference key="1">
    <citation type="submission" date="2010-11" db="EMBL/GenBank/DDBJ databases">
        <title>The complete genome of Paludibacter propionicigenes DSM 17365.</title>
        <authorList>
            <consortium name="US DOE Joint Genome Institute (JGI-PGF)"/>
            <person name="Lucas S."/>
            <person name="Copeland A."/>
            <person name="Lapidus A."/>
            <person name="Bruce D."/>
            <person name="Goodwin L."/>
            <person name="Pitluck S."/>
            <person name="Kyrpides N."/>
            <person name="Mavromatis K."/>
            <person name="Ivanova N."/>
            <person name="Munk A.C."/>
            <person name="Brettin T."/>
            <person name="Detter J.C."/>
            <person name="Han C."/>
            <person name="Tapia R."/>
            <person name="Land M."/>
            <person name="Hauser L."/>
            <person name="Markowitz V."/>
            <person name="Cheng J.-F."/>
            <person name="Hugenholtz P."/>
            <person name="Woyke T."/>
            <person name="Wu D."/>
            <person name="Gronow S."/>
            <person name="Wellnitz S."/>
            <person name="Brambilla E."/>
            <person name="Klenk H.-P."/>
            <person name="Eisen J.A."/>
        </authorList>
    </citation>
    <scope>NUCLEOTIDE SEQUENCE</scope>
    <source>
        <strain>WB4</strain>
    </source>
</reference>
<dbReference type="InterPro" id="IPR029058">
    <property type="entry name" value="AB_hydrolase_fold"/>
</dbReference>
<protein>
    <submittedName>
        <fullName evidence="2">Esterase</fullName>
    </submittedName>
</protein>
<organism evidence="2 3">
    <name type="scientific">Paludibacter propionicigenes (strain DSM 17365 / JCM 13257 / WB4)</name>
    <dbReference type="NCBI Taxonomy" id="694427"/>
    <lineage>
        <taxon>Bacteria</taxon>
        <taxon>Pseudomonadati</taxon>
        <taxon>Bacteroidota</taxon>
        <taxon>Bacteroidia</taxon>
        <taxon>Bacteroidales</taxon>
        <taxon>Paludibacteraceae</taxon>
        <taxon>Paludibacter</taxon>
    </lineage>
</organism>
<evidence type="ECO:0000256" key="1">
    <source>
        <dbReference type="SAM" id="SignalP"/>
    </source>
</evidence>
<dbReference type="Gene3D" id="3.40.50.1820">
    <property type="entry name" value="alpha/beta hydrolase"/>
    <property type="match status" value="1"/>
</dbReference>
<dbReference type="Gene3D" id="2.60.40.10">
    <property type="entry name" value="Immunoglobulins"/>
    <property type="match status" value="1"/>
</dbReference>
<dbReference type="InterPro" id="IPR000801">
    <property type="entry name" value="Esterase-like"/>
</dbReference>
<dbReference type="Pfam" id="PF00756">
    <property type="entry name" value="Esterase"/>
    <property type="match status" value="1"/>
</dbReference>
<dbReference type="eggNOG" id="COG2382">
    <property type="taxonomic scope" value="Bacteria"/>
</dbReference>
<dbReference type="KEGG" id="ppn:Palpr_1645"/>